<evidence type="ECO:0000313" key="1">
    <source>
        <dbReference type="EMBL" id="KAK7315446.1"/>
    </source>
</evidence>
<evidence type="ECO:0000313" key="2">
    <source>
        <dbReference type="Proteomes" id="UP001367508"/>
    </source>
</evidence>
<accession>A0AAN9KFH5</accession>
<dbReference type="EMBL" id="JAYMYQ010000008">
    <property type="protein sequence ID" value="KAK7315446.1"/>
    <property type="molecule type" value="Genomic_DNA"/>
</dbReference>
<proteinExistence type="predicted"/>
<reference evidence="1 2" key="1">
    <citation type="submission" date="2024-01" db="EMBL/GenBank/DDBJ databases">
        <title>The genomes of 5 underutilized Papilionoideae crops provide insights into root nodulation and disease resistanc.</title>
        <authorList>
            <person name="Jiang F."/>
        </authorList>
    </citation>
    <scope>NUCLEOTIDE SEQUENCE [LARGE SCALE GENOMIC DNA]</scope>
    <source>
        <strain evidence="1">LVBAO_FW01</strain>
        <tissue evidence="1">Leaves</tissue>
    </source>
</reference>
<name>A0AAN9KFH5_CANGL</name>
<protein>
    <submittedName>
        <fullName evidence="1">Uncharacterized protein</fullName>
    </submittedName>
</protein>
<dbReference type="AlphaFoldDB" id="A0AAN9KFH5"/>
<dbReference type="Proteomes" id="UP001367508">
    <property type="component" value="Unassembled WGS sequence"/>
</dbReference>
<sequence length="221" mass="25182">MHAARHSNWRMTTDLQPKRLAQWLASCQVNPGPKRRGIGCITQFSFLLPPSTRSHARSIALCKRDFWELILWSIHALDLQPKRLAQWLASCQVTPGPKRRGIGCITQFSFLLPSSTRSHARSIAQCKRDFWELIWWSIHALDLQPKRLAQGLASCHVTPGPKRRGIGCITQFSFLLPPSTRSHARSIAQCKHDFWELILWSIHASVNDEFSPYDHACSAPL</sequence>
<comment type="caution">
    <text evidence="1">The sequence shown here is derived from an EMBL/GenBank/DDBJ whole genome shotgun (WGS) entry which is preliminary data.</text>
</comment>
<keyword evidence="2" id="KW-1185">Reference proteome</keyword>
<gene>
    <name evidence="1" type="ORF">VNO77_33993</name>
</gene>
<organism evidence="1 2">
    <name type="scientific">Canavalia gladiata</name>
    <name type="common">Sword bean</name>
    <name type="synonym">Dolichos gladiatus</name>
    <dbReference type="NCBI Taxonomy" id="3824"/>
    <lineage>
        <taxon>Eukaryota</taxon>
        <taxon>Viridiplantae</taxon>
        <taxon>Streptophyta</taxon>
        <taxon>Embryophyta</taxon>
        <taxon>Tracheophyta</taxon>
        <taxon>Spermatophyta</taxon>
        <taxon>Magnoliopsida</taxon>
        <taxon>eudicotyledons</taxon>
        <taxon>Gunneridae</taxon>
        <taxon>Pentapetalae</taxon>
        <taxon>rosids</taxon>
        <taxon>fabids</taxon>
        <taxon>Fabales</taxon>
        <taxon>Fabaceae</taxon>
        <taxon>Papilionoideae</taxon>
        <taxon>50 kb inversion clade</taxon>
        <taxon>NPAAA clade</taxon>
        <taxon>indigoferoid/millettioid clade</taxon>
        <taxon>Phaseoleae</taxon>
        <taxon>Canavalia</taxon>
    </lineage>
</organism>